<dbReference type="SUPFAM" id="SSF52218">
    <property type="entry name" value="Flavoproteins"/>
    <property type="match status" value="1"/>
</dbReference>
<keyword evidence="2 6" id="KW-0288">FMN</keyword>
<dbReference type="EMBL" id="PYAX01000002">
    <property type="protein sequence ID" value="PSL57247.1"/>
    <property type="molecule type" value="Genomic_DNA"/>
</dbReference>
<dbReference type="GO" id="GO:0010181">
    <property type="term" value="F:FMN binding"/>
    <property type="evidence" value="ECO:0007669"/>
    <property type="project" value="UniProtKB-UniRule"/>
</dbReference>
<proteinExistence type="inferred from homology"/>
<dbReference type="EC" id="1.6.5.-" evidence="6"/>
<comment type="catalytic activity">
    <reaction evidence="6">
        <text>2 a quinone + NADH + H(+) = 2 a 1,4-benzosemiquinone + NAD(+)</text>
        <dbReference type="Rhea" id="RHEA:65952"/>
        <dbReference type="ChEBI" id="CHEBI:15378"/>
        <dbReference type="ChEBI" id="CHEBI:57540"/>
        <dbReference type="ChEBI" id="CHEBI:57945"/>
        <dbReference type="ChEBI" id="CHEBI:132124"/>
        <dbReference type="ChEBI" id="CHEBI:134225"/>
    </reaction>
</comment>
<protein>
    <recommendedName>
        <fullName evidence="6">FMN dependent NADH:quinone oxidoreductase</fullName>
        <ecNumber evidence="6">1.6.5.-</ecNumber>
    </recommendedName>
    <alternativeName>
        <fullName evidence="6">Azo-dye reductase</fullName>
    </alternativeName>
    <alternativeName>
        <fullName evidence="6">FMN-dependent NADH-azo compound oxidoreductase</fullName>
    </alternativeName>
    <alternativeName>
        <fullName evidence="6">FMN-dependent NADH-azoreductase</fullName>
        <ecNumber evidence="6">1.7.1.17</ecNumber>
    </alternativeName>
</protein>
<dbReference type="Proteomes" id="UP000241118">
    <property type="component" value="Unassembled WGS sequence"/>
</dbReference>
<accession>A0A2P8IFL3</accession>
<comment type="cofactor">
    <cofactor evidence="6">
        <name>FMN</name>
        <dbReference type="ChEBI" id="CHEBI:58210"/>
    </cofactor>
    <text evidence="6">Binds 1 FMN per subunit.</text>
</comment>
<dbReference type="AlphaFoldDB" id="A0A2P8IFL3"/>
<evidence type="ECO:0000256" key="6">
    <source>
        <dbReference type="HAMAP-Rule" id="MF_01216"/>
    </source>
</evidence>
<evidence type="ECO:0000256" key="4">
    <source>
        <dbReference type="ARBA" id="ARBA00023027"/>
    </source>
</evidence>
<dbReference type="GO" id="GO:0016655">
    <property type="term" value="F:oxidoreductase activity, acting on NAD(P)H, quinone or similar compound as acceptor"/>
    <property type="evidence" value="ECO:0007669"/>
    <property type="project" value="InterPro"/>
</dbReference>
<dbReference type="InterPro" id="IPR050104">
    <property type="entry name" value="FMN-dep_NADH:Q_OxRdtase_AzoR1"/>
</dbReference>
<feature type="domain" description="Flavodoxin-like fold" evidence="7">
    <location>
        <begin position="3"/>
        <end position="204"/>
    </location>
</feature>
<comment type="caution">
    <text evidence="6">Lacks conserved residue(s) required for the propagation of feature annotation.</text>
</comment>
<evidence type="ECO:0000313" key="9">
    <source>
        <dbReference type="Proteomes" id="UP000241118"/>
    </source>
</evidence>
<dbReference type="Pfam" id="PF02525">
    <property type="entry name" value="Flavodoxin_2"/>
    <property type="match status" value="1"/>
</dbReference>
<gene>
    <name evidence="6" type="primary">azoR</name>
    <name evidence="8" type="ORF">B0I31_102225</name>
</gene>
<keyword evidence="4 6" id="KW-0520">NAD</keyword>
<dbReference type="EC" id="1.7.1.17" evidence="6"/>
<dbReference type="Gene3D" id="3.40.50.360">
    <property type="match status" value="1"/>
</dbReference>
<feature type="binding site" evidence="6">
    <location>
        <begin position="16"/>
        <end position="18"/>
    </location>
    <ligand>
        <name>FMN</name>
        <dbReference type="ChEBI" id="CHEBI:58210"/>
    </ligand>
</feature>
<comment type="function">
    <text evidence="6">Also exhibits azoreductase activity. Catalyzes the reductive cleavage of the azo bond in aromatic azo compounds to the corresponding amines.</text>
</comment>
<evidence type="ECO:0000256" key="1">
    <source>
        <dbReference type="ARBA" id="ARBA00022630"/>
    </source>
</evidence>
<evidence type="ECO:0000256" key="5">
    <source>
        <dbReference type="ARBA" id="ARBA00048542"/>
    </source>
</evidence>
<dbReference type="RefSeq" id="WP_106614218.1">
    <property type="nucleotide sequence ID" value="NZ_PYAX01000002.1"/>
</dbReference>
<comment type="function">
    <text evidence="6">Quinone reductase that provides resistance to thiol-specific stress caused by electrophilic quinones.</text>
</comment>
<dbReference type="HAMAP" id="MF_01216">
    <property type="entry name" value="Azoreductase_type1"/>
    <property type="match status" value="1"/>
</dbReference>
<comment type="caution">
    <text evidence="8">The sequence shown here is derived from an EMBL/GenBank/DDBJ whole genome shotgun (WGS) entry which is preliminary data.</text>
</comment>
<comment type="similarity">
    <text evidence="6">Belongs to the azoreductase type 1 family.</text>
</comment>
<dbReference type="GO" id="GO:0009055">
    <property type="term" value="F:electron transfer activity"/>
    <property type="evidence" value="ECO:0007669"/>
    <property type="project" value="UniProtKB-UniRule"/>
</dbReference>
<evidence type="ECO:0000256" key="3">
    <source>
        <dbReference type="ARBA" id="ARBA00023002"/>
    </source>
</evidence>
<evidence type="ECO:0000313" key="8">
    <source>
        <dbReference type="EMBL" id="PSL57247.1"/>
    </source>
</evidence>
<keyword evidence="3 6" id="KW-0560">Oxidoreductase</keyword>
<keyword evidence="1 6" id="KW-0285">Flavoprotein</keyword>
<comment type="catalytic activity">
    <reaction evidence="5">
        <text>N,N-dimethyl-1,4-phenylenediamine + anthranilate + 2 NAD(+) = 2-(4-dimethylaminophenyl)diazenylbenzoate + 2 NADH + 2 H(+)</text>
        <dbReference type="Rhea" id="RHEA:55872"/>
        <dbReference type="ChEBI" id="CHEBI:15378"/>
        <dbReference type="ChEBI" id="CHEBI:15783"/>
        <dbReference type="ChEBI" id="CHEBI:16567"/>
        <dbReference type="ChEBI" id="CHEBI:57540"/>
        <dbReference type="ChEBI" id="CHEBI:57945"/>
        <dbReference type="ChEBI" id="CHEBI:71579"/>
        <dbReference type="EC" id="1.7.1.17"/>
    </reaction>
    <physiologicalReaction direction="right-to-left" evidence="5">
        <dbReference type="Rhea" id="RHEA:55874"/>
    </physiologicalReaction>
</comment>
<feature type="binding site" evidence="6">
    <location>
        <position position="10"/>
    </location>
    <ligand>
        <name>FMN</name>
        <dbReference type="ChEBI" id="CHEBI:58210"/>
    </ligand>
</feature>
<dbReference type="InterPro" id="IPR023048">
    <property type="entry name" value="NADH:quinone_OxRdtase_FMN_depd"/>
</dbReference>
<dbReference type="InterPro" id="IPR003680">
    <property type="entry name" value="Flavodoxin_fold"/>
</dbReference>
<dbReference type="PANTHER" id="PTHR43741">
    <property type="entry name" value="FMN-DEPENDENT NADH-AZOREDUCTASE 1"/>
    <property type="match status" value="1"/>
</dbReference>
<organism evidence="8 9">
    <name type="scientific">Saccharothrix carnea</name>
    <dbReference type="NCBI Taxonomy" id="1280637"/>
    <lineage>
        <taxon>Bacteria</taxon>
        <taxon>Bacillati</taxon>
        <taxon>Actinomycetota</taxon>
        <taxon>Actinomycetes</taxon>
        <taxon>Pseudonocardiales</taxon>
        <taxon>Pseudonocardiaceae</taxon>
        <taxon>Saccharothrix</taxon>
    </lineage>
</organism>
<comment type="subunit">
    <text evidence="6">Homodimer.</text>
</comment>
<reference evidence="8 9" key="1">
    <citation type="submission" date="2018-03" db="EMBL/GenBank/DDBJ databases">
        <title>Genomic Encyclopedia of Type Strains, Phase III (KMG-III): the genomes of soil and plant-associated and newly described type strains.</title>
        <authorList>
            <person name="Whitman W."/>
        </authorList>
    </citation>
    <scope>NUCLEOTIDE SEQUENCE [LARGE SCALE GENOMIC DNA]</scope>
    <source>
        <strain evidence="8 9">CGMCC 4.7097</strain>
    </source>
</reference>
<dbReference type="OrthoDB" id="9787136at2"/>
<dbReference type="PANTHER" id="PTHR43741:SF4">
    <property type="entry name" value="FMN-DEPENDENT NADH:QUINONE OXIDOREDUCTASE"/>
    <property type="match status" value="1"/>
</dbReference>
<dbReference type="InterPro" id="IPR029039">
    <property type="entry name" value="Flavoprotein-like_sf"/>
</dbReference>
<evidence type="ECO:0000259" key="7">
    <source>
        <dbReference type="Pfam" id="PF02525"/>
    </source>
</evidence>
<name>A0A2P8IFL3_SACCR</name>
<keyword evidence="9" id="KW-1185">Reference proteome</keyword>
<sequence>MSQLLHVNASPRGAASQSLAIAGAFLSAYKDRKPETKVDVLSVFEDSLPDFGTTAAAAKMAAFAGQEQTPEQVDVWAQARAVFDRFAAADEYVFNIPMWNAGVPYALKHWIDVVTQPGWVFGFDPTAGYSGLMTGRKAFVVYSSGVYADGVPQEFGVDFRSTFFKDWLRFVGITDVTEVYFDANAMNADPGAALEAAKARAEEHASTF</sequence>
<dbReference type="GO" id="GO:0016652">
    <property type="term" value="F:oxidoreductase activity, acting on NAD(P)H as acceptor"/>
    <property type="evidence" value="ECO:0007669"/>
    <property type="project" value="UniProtKB-UniRule"/>
</dbReference>
<evidence type="ECO:0000256" key="2">
    <source>
        <dbReference type="ARBA" id="ARBA00022643"/>
    </source>
</evidence>